<evidence type="ECO:0000256" key="4">
    <source>
        <dbReference type="SAM" id="MobiDB-lite"/>
    </source>
</evidence>
<dbReference type="OrthoDB" id="9797252at2"/>
<keyword evidence="1 6" id="KW-0489">Methyltransferase</keyword>
<dbReference type="SUPFAM" id="SSF53335">
    <property type="entry name" value="S-adenosyl-L-methionine-dependent methyltransferases"/>
    <property type="match status" value="1"/>
</dbReference>
<dbReference type="Gene3D" id="3.40.50.150">
    <property type="entry name" value="Vaccinia Virus protein VP39"/>
    <property type="match status" value="1"/>
</dbReference>
<dbReference type="Pfam" id="PF13649">
    <property type="entry name" value="Methyltransf_25"/>
    <property type="match status" value="1"/>
</dbReference>
<dbReference type="AlphaFoldDB" id="A0A5N0UTG2"/>
<keyword evidence="7" id="KW-1185">Reference proteome</keyword>
<dbReference type="Proteomes" id="UP000319769">
    <property type="component" value="Unassembled WGS sequence"/>
</dbReference>
<keyword evidence="2" id="KW-0808">Transferase</keyword>
<dbReference type="InterPro" id="IPR029063">
    <property type="entry name" value="SAM-dependent_MTases_sf"/>
</dbReference>
<evidence type="ECO:0000256" key="3">
    <source>
        <dbReference type="ARBA" id="ARBA00022691"/>
    </source>
</evidence>
<dbReference type="CDD" id="cd02440">
    <property type="entry name" value="AdoMet_MTases"/>
    <property type="match status" value="1"/>
</dbReference>
<keyword evidence="3" id="KW-0949">S-adenosyl-L-methionine</keyword>
<dbReference type="EMBL" id="VMNW02000066">
    <property type="protein sequence ID" value="KAA9154416.1"/>
    <property type="molecule type" value="Genomic_DNA"/>
</dbReference>
<dbReference type="GO" id="GO:0032259">
    <property type="term" value="P:methylation"/>
    <property type="evidence" value="ECO:0007669"/>
    <property type="project" value="UniProtKB-KW"/>
</dbReference>
<evidence type="ECO:0000256" key="2">
    <source>
        <dbReference type="ARBA" id="ARBA00022679"/>
    </source>
</evidence>
<comment type="caution">
    <text evidence="6">The sequence shown here is derived from an EMBL/GenBank/DDBJ whole genome shotgun (WGS) entry which is preliminary data.</text>
</comment>
<evidence type="ECO:0000259" key="5">
    <source>
        <dbReference type="Pfam" id="PF13649"/>
    </source>
</evidence>
<evidence type="ECO:0000313" key="6">
    <source>
        <dbReference type="EMBL" id="KAA9154416.1"/>
    </source>
</evidence>
<dbReference type="RefSeq" id="WP_144750880.1">
    <property type="nucleotide sequence ID" value="NZ_VMNW02000066.1"/>
</dbReference>
<reference evidence="6" key="1">
    <citation type="submission" date="2019-09" db="EMBL/GenBank/DDBJ databases">
        <authorList>
            <person name="Teo W.F.A."/>
            <person name="Duangmal K."/>
        </authorList>
    </citation>
    <scope>NUCLEOTIDE SEQUENCE [LARGE SCALE GENOMIC DNA]</scope>
    <source>
        <strain evidence="6">K81G1</strain>
    </source>
</reference>
<organism evidence="6 7">
    <name type="scientific">Amycolatopsis acidicola</name>
    <dbReference type="NCBI Taxonomy" id="2596893"/>
    <lineage>
        <taxon>Bacteria</taxon>
        <taxon>Bacillati</taxon>
        <taxon>Actinomycetota</taxon>
        <taxon>Actinomycetes</taxon>
        <taxon>Pseudonocardiales</taxon>
        <taxon>Pseudonocardiaceae</taxon>
        <taxon>Amycolatopsis</taxon>
    </lineage>
</organism>
<proteinExistence type="predicted"/>
<evidence type="ECO:0000313" key="7">
    <source>
        <dbReference type="Proteomes" id="UP000319769"/>
    </source>
</evidence>
<feature type="domain" description="Methyltransferase" evidence="5">
    <location>
        <begin position="41"/>
        <end position="93"/>
    </location>
</feature>
<sequence length="140" mass="14802">MISRERLRTTFDEDAEAYDRARPGYPAALFGDLEPLLGRRVLEIGCGTGQLTVPLARAGHTITAVDLGAGMAAVARRKLAGFPGVEVAHDALLQPPPNSLPRKRIRGLRLFRGSSVSHGMCATGRSRPTRGPGCSAASPS</sequence>
<name>A0A5N0UTG2_9PSEU</name>
<protein>
    <submittedName>
        <fullName evidence="6">Methyltransferase domain-containing protein</fullName>
    </submittedName>
</protein>
<gene>
    <name evidence="6" type="ORF">FPZ12_032145</name>
</gene>
<dbReference type="InterPro" id="IPR041698">
    <property type="entry name" value="Methyltransf_25"/>
</dbReference>
<evidence type="ECO:0000256" key="1">
    <source>
        <dbReference type="ARBA" id="ARBA00022603"/>
    </source>
</evidence>
<dbReference type="GO" id="GO:0008168">
    <property type="term" value="F:methyltransferase activity"/>
    <property type="evidence" value="ECO:0007669"/>
    <property type="project" value="UniProtKB-KW"/>
</dbReference>
<dbReference type="PANTHER" id="PTHR43464">
    <property type="entry name" value="METHYLTRANSFERASE"/>
    <property type="match status" value="1"/>
</dbReference>
<dbReference type="PANTHER" id="PTHR43464:SF19">
    <property type="entry name" value="UBIQUINONE BIOSYNTHESIS O-METHYLTRANSFERASE, MITOCHONDRIAL"/>
    <property type="match status" value="1"/>
</dbReference>
<feature type="region of interest" description="Disordered" evidence="4">
    <location>
        <begin position="119"/>
        <end position="140"/>
    </location>
</feature>
<accession>A0A5N0UTG2</accession>